<dbReference type="Gene3D" id="3.40.50.12780">
    <property type="entry name" value="N-terminal domain of ligase-like"/>
    <property type="match status" value="1"/>
</dbReference>
<keyword evidence="2" id="KW-0597">Phosphoprotein</keyword>
<name>A0A5N7DJY8_9EURO</name>
<dbReference type="InterPro" id="IPR051414">
    <property type="entry name" value="Adenylate-forming_Reductase"/>
</dbReference>
<evidence type="ECO:0000256" key="2">
    <source>
        <dbReference type="ARBA" id="ARBA00022553"/>
    </source>
</evidence>
<dbReference type="OrthoDB" id="429813at2759"/>
<evidence type="ECO:0000259" key="3">
    <source>
        <dbReference type="Pfam" id="PF00501"/>
    </source>
</evidence>
<dbReference type="AlphaFoldDB" id="A0A5N7DJY8"/>
<organism evidence="4 5">
    <name type="scientific">Aspergillus pseudonomiae</name>
    <dbReference type="NCBI Taxonomy" id="1506151"/>
    <lineage>
        <taxon>Eukaryota</taxon>
        <taxon>Fungi</taxon>
        <taxon>Dikarya</taxon>
        <taxon>Ascomycota</taxon>
        <taxon>Pezizomycotina</taxon>
        <taxon>Eurotiomycetes</taxon>
        <taxon>Eurotiomycetidae</taxon>
        <taxon>Eurotiales</taxon>
        <taxon>Aspergillaceae</taxon>
        <taxon>Aspergillus</taxon>
        <taxon>Aspergillus subgen. Circumdati</taxon>
    </lineage>
</organism>
<feature type="domain" description="AMP-dependent synthetase/ligase" evidence="3">
    <location>
        <begin position="30"/>
        <end position="344"/>
    </location>
</feature>
<keyword evidence="1" id="KW-0596">Phosphopantetheine</keyword>
<dbReference type="Pfam" id="PF23562">
    <property type="entry name" value="AMP-binding_C_3"/>
    <property type="match status" value="1"/>
</dbReference>
<proteinExistence type="predicted"/>
<protein>
    <submittedName>
        <fullName evidence="4">Acetyl-CoA synthetase-like protein</fullName>
    </submittedName>
</protein>
<dbReference type="PROSITE" id="PS00455">
    <property type="entry name" value="AMP_BINDING"/>
    <property type="match status" value="1"/>
</dbReference>
<sequence length="526" mass="58949">MGSTIFMPRLVPDALDRDALDNPERLFCIHAVSINEMGCGWRRVTIGDLAKAVDRFAWWLEETVCSSGTPERLVYIGPNDIRYAIAVIACMKLGHCILLLDPSTAQPVIDYLLASGHCSRLLFARELADKVHLIKSSNQTLDIWEVMDLWTMFTGPNRPVHCPHEYTIAREQQPAVVLYSSGTTGVPKEIALPHGYFSALDYFQHIPLPQGRKSTAPWLSHPHHPHLIKTNMFHATGIVTWAAAIFHRTHFVLGPDAPLTPGSLKAIVSETGAKSGLFLPDTLTCLSASEEGLAALASLECVSFVGMPLPPSAGDKIARATRLQSSIGLTEAGYFCSLQPKDPMHWEYFEWNCHHPMEMRDHPSGCSELVITRPPDYYTHTFCTGDLFVQHPDHKELWKHVGRKDDVSKLPNRVFLHPGPIERALEGHELVSKAMVATNHALRVMLIIDPDRRIARRSMPPEEVVDRLWPLVEQVNCRLPVEAQITRNRILVAPINKPFKTTAKGTIQRRHILEDFKLEIESCSAL</sequence>
<dbReference type="PANTHER" id="PTHR43439">
    <property type="entry name" value="PHENYLACETATE-COENZYME A LIGASE"/>
    <property type="match status" value="1"/>
</dbReference>
<dbReference type="InterPro" id="IPR020845">
    <property type="entry name" value="AMP-binding_CS"/>
</dbReference>
<reference evidence="4 5" key="1">
    <citation type="submission" date="2019-04" db="EMBL/GenBank/DDBJ databases">
        <authorList>
            <consortium name="DOE Joint Genome Institute"/>
            <person name="Mondo S."/>
            <person name="Kjaerbolling I."/>
            <person name="Vesth T."/>
            <person name="Frisvad J.C."/>
            <person name="Nybo J.L."/>
            <person name="Theobald S."/>
            <person name="Kildgaard S."/>
            <person name="Isbrandt T."/>
            <person name="Kuo A."/>
            <person name="Sato A."/>
            <person name="Lyhne E.K."/>
            <person name="Kogle M.E."/>
            <person name="Wiebenga A."/>
            <person name="Kun R.S."/>
            <person name="Lubbers R.J."/>
            <person name="Makela M.R."/>
            <person name="Barry K."/>
            <person name="Chovatia M."/>
            <person name="Clum A."/>
            <person name="Daum C."/>
            <person name="Haridas S."/>
            <person name="He G."/>
            <person name="LaButti K."/>
            <person name="Lipzen A."/>
            <person name="Riley R."/>
            <person name="Salamov A."/>
            <person name="Simmons B.A."/>
            <person name="Magnuson J.K."/>
            <person name="Henrissat B."/>
            <person name="Mortensen U.H."/>
            <person name="Larsen T.O."/>
            <person name="Devries R.P."/>
            <person name="Grigoriev I.V."/>
            <person name="Machida M."/>
            <person name="Baker S.E."/>
            <person name="Andersen M.R."/>
            <person name="Cantor M.N."/>
            <person name="Hua S.X."/>
        </authorList>
    </citation>
    <scope>NUCLEOTIDE SEQUENCE [LARGE SCALE GENOMIC DNA]</scope>
    <source>
        <strain evidence="4 5">CBS 119388</strain>
    </source>
</reference>
<dbReference type="EMBL" id="ML736752">
    <property type="protein sequence ID" value="KAE8406737.1"/>
    <property type="molecule type" value="Genomic_DNA"/>
</dbReference>
<keyword evidence="5" id="KW-1185">Reference proteome</keyword>
<dbReference type="GeneID" id="43669115"/>
<evidence type="ECO:0000313" key="5">
    <source>
        <dbReference type="Proteomes" id="UP000325579"/>
    </source>
</evidence>
<dbReference type="InterPro" id="IPR042099">
    <property type="entry name" value="ANL_N_sf"/>
</dbReference>
<dbReference type="Pfam" id="PF00501">
    <property type="entry name" value="AMP-binding"/>
    <property type="match status" value="1"/>
</dbReference>
<dbReference type="Proteomes" id="UP000325579">
    <property type="component" value="Unassembled WGS sequence"/>
</dbReference>
<accession>A0A5N7DJY8</accession>
<evidence type="ECO:0000313" key="4">
    <source>
        <dbReference type="EMBL" id="KAE8406737.1"/>
    </source>
</evidence>
<dbReference type="PANTHER" id="PTHR43439:SF2">
    <property type="entry name" value="ENZYME, PUTATIVE (JCVI)-RELATED"/>
    <property type="match status" value="1"/>
</dbReference>
<dbReference type="RefSeq" id="XP_031944056.1">
    <property type="nucleotide sequence ID" value="XM_032084424.1"/>
</dbReference>
<evidence type="ECO:0000256" key="1">
    <source>
        <dbReference type="ARBA" id="ARBA00022450"/>
    </source>
</evidence>
<gene>
    <name evidence="4" type="ORF">BDV37DRAFT_269764</name>
</gene>
<dbReference type="SUPFAM" id="SSF56801">
    <property type="entry name" value="Acetyl-CoA synthetase-like"/>
    <property type="match status" value="1"/>
</dbReference>
<dbReference type="InterPro" id="IPR000873">
    <property type="entry name" value="AMP-dep_synth/lig_dom"/>
</dbReference>